<keyword evidence="3" id="KW-1185">Reference proteome</keyword>
<evidence type="ECO:0000313" key="3">
    <source>
        <dbReference type="Proteomes" id="UP000285211"/>
    </source>
</evidence>
<name>A0A437KW91_9FLAO</name>
<gene>
    <name evidence="2" type="ORF">EOD40_09240</name>
</gene>
<dbReference type="Gene3D" id="2.160.20.10">
    <property type="entry name" value="Single-stranded right-handed beta-helix, Pectin lyase-like"/>
    <property type="match status" value="1"/>
</dbReference>
<sequence length="839" mass="93826">MRKIFFSTLLLLLCLLSKAQEKIPYHSLDPNNPIEFNGKTIIYKGKTILLGPKAFFIDRQLSNTQIAKNPYVFNSINEASKHLTDGTETAPMTLYIAPNVYWIDNPDDPEIRKPQDNGNLPYGLIIKCEWLRFYGLTDNPENVVLAANRGQTIGAVGNFTLFKFSGQGTSSENITFGNYCNVDLNYTLKPELNRVKRASAIVQAQLIHCDGDKIVARNTRFISRLNLCPFVGGKRVLFDRCHFESTDDALCGTAVYLNCTLDFYSSKPFYSTKGTGAVFLNCDIKSYTNGNQFFTKANGQLAIIDTRFSAANNIYLGWNDNLPKETRNYQYQVSLNNKAVLIEKNNPASTIDMSNLSILNAYRFNYNGKTIYNTYNLLAGNDDWDPMQIRNTVLAAEKEQHQKYSLLPTQLLISPSQISIETNKDKALLKATVNRFGNYELKGEKITWSIDAKNKTILSLKPNEDGSECELIPHNPNDEISSVIITAKTTSDLEAASVVYVAPQKLDSPIFIRTPQLFKINQGTIKSDYLIDSSFKDQTQISWYRCTDNKGSHPIEIAVSRNNIPLIEYPLTIADVNYYIMASVAPKHIRSDAGKAFTVVSKKPITIKDIVSNKNLLSTNFKNSSTKNQFEIIPGFWTFQPFEQEEKNNVTLKDAWYYGEGIDGAANQVGLLPTGRSASLLYTPIEKKYTNMKLNLSVTPFKTAGQGFSVAHLYMDVLIKYDAKTGSGYSLRFIRTTKYHDAVDCILLEYKNGIPTEISTPITTNCFKGTCAISIEVIANQLIAKAANADSNTNTVNSDGVPPEIFLKATINPNNWGGFGILYNGGSPTMINEINVEWE</sequence>
<proteinExistence type="predicted"/>
<protein>
    <recommendedName>
        <fullName evidence="4">Right-handed parallel beta-helix repeat-containing protein</fullName>
    </recommendedName>
</protein>
<evidence type="ECO:0008006" key="4">
    <source>
        <dbReference type="Google" id="ProtNLM"/>
    </source>
</evidence>
<comment type="caution">
    <text evidence="2">The sequence shown here is derived from an EMBL/GenBank/DDBJ whole genome shotgun (WGS) entry which is preliminary data.</text>
</comment>
<dbReference type="RefSeq" id="WP_128194840.1">
    <property type="nucleotide sequence ID" value="NZ_SACJ01000004.1"/>
</dbReference>
<evidence type="ECO:0000313" key="2">
    <source>
        <dbReference type="EMBL" id="RVT76674.1"/>
    </source>
</evidence>
<reference evidence="2 3" key="1">
    <citation type="submission" date="2019-01" db="EMBL/GenBank/DDBJ databases">
        <authorList>
            <person name="Chen W.-M."/>
        </authorList>
    </citation>
    <scope>NUCLEOTIDE SEQUENCE [LARGE SCALE GENOMIC DNA]</scope>
    <source>
        <strain evidence="2 3">BBQ-12</strain>
    </source>
</reference>
<accession>A0A437KW91</accession>
<dbReference type="EMBL" id="SACJ01000004">
    <property type="protein sequence ID" value="RVT76674.1"/>
    <property type="molecule type" value="Genomic_DNA"/>
</dbReference>
<keyword evidence="1" id="KW-0732">Signal</keyword>
<organism evidence="2 3">
    <name type="scientific">Flavobacterium sufflavum</name>
    <dbReference type="NCBI Taxonomy" id="1921138"/>
    <lineage>
        <taxon>Bacteria</taxon>
        <taxon>Pseudomonadati</taxon>
        <taxon>Bacteroidota</taxon>
        <taxon>Flavobacteriia</taxon>
        <taxon>Flavobacteriales</taxon>
        <taxon>Flavobacteriaceae</taxon>
        <taxon>Flavobacterium</taxon>
    </lineage>
</organism>
<dbReference type="Proteomes" id="UP000285211">
    <property type="component" value="Unassembled WGS sequence"/>
</dbReference>
<dbReference type="InterPro" id="IPR012334">
    <property type="entry name" value="Pectin_lyas_fold"/>
</dbReference>
<evidence type="ECO:0000256" key="1">
    <source>
        <dbReference type="SAM" id="SignalP"/>
    </source>
</evidence>
<dbReference type="OrthoDB" id="1021116at2"/>
<dbReference type="AlphaFoldDB" id="A0A437KW91"/>
<feature type="chain" id="PRO_5019183083" description="Right-handed parallel beta-helix repeat-containing protein" evidence="1">
    <location>
        <begin position="20"/>
        <end position="839"/>
    </location>
</feature>
<feature type="signal peptide" evidence="1">
    <location>
        <begin position="1"/>
        <end position="19"/>
    </location>
</feature>